<reference evidence="2" key="1">
    <citation type="submission" date="2022-01" db="EMBL/GenBank/DDBJ databases">
        <authorList>
            <person name="Jo J.-H."/>
            <person name="Im W.-T."/>
        </authorList>
    </citation>
    <scope>NUCLEOTIDE SEQUENCE</scope>
    <source>
        <strain evidence="2">NA20</strain>
    </source>
</reference>
<dbReference type="Proteomes" id="UP001165367">
    <property type="component" value="Unassembled WGS sequence"/>
</dbReference>
<proteinExistence type="predicted"/>
<organism evidence="2 3">
    <name type="scientific">Terrimonas ginsenosidimutans</name>
    <dbReference type="NCBI Taxonomy" id="2908004"/>
    <lineage>
        <taxon>Bacteria</taxon>
        <taxon>Pseudomonadati</taxon>
        <taxon>Bacteroidota</taxon>
        <taxon>Chitinophagia</taxon>
        <taxon>Chitinophagales</taxon>
        <taxon>Chitinophagaceae</taxon>
        <taxon>Terrimonas</taxon>
    </lineage>
</organism>
<name>A0ABS9KKS3_9BACT</name>
<sequence length="366" mass="41948">MSLLKKLFTPAREVIISDYDSFWKWFSFHEKEFYSILQSRTNVDTRLMNRLLPALHKLNPGLFCVCGIGDDDTTELIISAEGNVKNFVFAEDLISKAPMIPGWRFTALKPAAGLDAVSTNQKGYEFSREKIGFYAKKDPVHPDEISLVFVHKDYNRENAQQIENGTFVFLENALGELNLATLIDGIEVSGPAQLEDETIALEKLIPYLKWREAEFVEKYKGGRYNTEADRYATFSGQDSNGFTSIGLMNTDLLQWDAKGSHPWMMTITINYAGNHINGMPDKQMFRKMDRFEKDLCDLLVDEKGYLNIGRQTYNGMRTVYFACAEFRHASRIAKLMIAEYRGVIDADYTICRDKYWMTVEKFSSAC</sequence>
<dbReference type="Pfam" id="PF05117">
    <property type="entry name" value="DUF695"/>
    <property type="match status" value="1"/>
</dbReference>
<evidence type="ECO:0000259" key="1">
    <source>
        <dbReference type="Pfam" id="PF05117"/>
    </source>
</evidence>
<feature type="domain" description="DUF695" evidence="1">
    <location>
        <begin position="248"/>
        <end position="358"/>
    </location>
</feature>
<accession>A0ABS9KKS3</accession>
<evidence type="ECO:0000313" key="2">
    <source>
        <dbReference type="EMBL" id="MCG2612924.1"/>
    </source>
</evidence>
<gene>
    <name evidence="2" type="ORF">LZZ85_01490</name>
</gene>
<dbReference type="RefSeq" id="WP_237868150.1">
    <property type="nucleotide sequence ID" value="NZ_JAKLTR010000001.1"/>
</dbReference>
<dbReference type="EMBL" id="JAKLTR010000001">
    <property type="protein sequence ID" value="MCG2612924.1"/>
    <property type="molecule type" value="Genomic_DNA"/>
</dbReference>
<evidence type="ECO:0000313" key="3">
    <source>
        <dbReference type="Proteomes" id="UP001165367"/>
    </source>
</evidence>
<comment type="caution">
    <text evidence="2">The sequence shown here is derived from an EMBL/GenBank/DDBJ whole genome shotgun (WGS) entry which is preliminary data.</text>
</comment>
<protein>
    <submittedName>
        <fullName evidence="2">DUF695 domain-containing protein</fullName>
    </submittedName>
</protein>
<dbReference type="InterPro" id="IPR016097">
    <property type="entry name" value="DUF695"/>
</dbReference>
<keyword evidence="3" id="KW-1185">Reference proteome</keyword>